<feature type="compositionally biased region" description="Polar residues" evidence="7">
    <location>
        <begin position="258"/>
        <end position="271"/>
    </location>
</feature>
<evidence type="ECO:0000256" key="2">
    <source>
        <dbReference type="ARBA" id="ARBA00022737"/>
    </source>
</evidence>
<evidence type="ECO:0000256" key="4">
    <source>
        <dbReference type="ARBA" id="ARBA00023125"/>
    </source>
</evidence>
<keyword evidence="3" id="KW-0805">Transcription regulation</keyword>
<feature type="compositionally biased region" description="Acidic residues" evidence="7">
    <location>
        <begin position="607"/>
        <end position="643"/>
    </location>
</feature>
<sequence>MLGDSTSVLGGSSGDDAAAAVAAATAAAASARGGEGGGESTAAAAAGVGSNSGDEDRGRGEDGERNFGGNRWPRQETLALLKIRSDMDVAFRDASVKGPLWEEVSRKLAELGYSRSAKKCKEKFENVYKYHKRTKEGRTGKTEGKTYRFFDQLEALDQNHPGIQSPTPISSSKPHHHIAPPMAAPPPPPTTTTVVSMPSMISTTPIVNVPLHVTVPSTTNTVPMTISHGIVTPPTITLTIPSYQPPSLPPISTPNPSQTGSRAPIQSSFPNIPTELLSNSSSSSTSSDELDIEGRGTRRKRKWKDFFGSLMKEVIEKQELLQKRFLEAIEKREHERMVREEAWRAQEMARINREREILAQERSIAAAKDSSVMAFLQKIAEQRNLGQALNNINIPQPAQLHPQSQPPQQLAAPPLVVQHFAPPLSVIPPPQQAPPQQPAPLPSAPQKLQQNQVTNLEITRQDNGDKFQPASSSRWPKVEVEALIELRKNLDSKYQENGPKGPLWEEISAAMKNIGYNRNAKRCKEKWENINKYFKKVKESNKKRPEDSKTCPYFHQLDALYREKNKYESSNNQLKPEDMMTPLMVRPEQQWPPQQDTRQPAGHEATMEDVENEPINGVDDDEDYDKDGDGDGDEDEEEDEGCENYEIVASKPATSVGAAE</sequence>
<dbReference type="PANTHER" id="PTHR21654">
    <property type="entry name" value="FI21293P1"/>
    <property type="match status" value="1"/>
</dbReference>
<evidence type="ECO:0000256" key="3">
    <source>
        <dbReference type="ARBA" id="ARBA00023015"/>
    </source>
</evidence>
<feature type="region of interest" description="Disordered" evidence="7">
    <location>
        <begin position="20"/>
        <end position="71"/>
    </location>
</feature>
<keyword evidence="5" id="KW-0804">Transcription</keyword>
<dbReference type="KEGG" id="qsa:O6P43_008103"/>
<evidence type="ECO:0000256" key="5">
    <source>
        <dbReference type="ARBA" id="ARBA00023163"/>
    </source>
</evidence>
<dbReference type="InterPro" id="IPR001005">
    <property type="entry name" value="SANT/Myb"/>
</dbReference>
<feature type="domain" description="Myb-like" evidence="8">
    <location>
        <begin position="64"/>
        <end position="128"/>
    </location>
</feature>
<feature type="region of interest" description="Disordered" evidence="7">
    <location>
        <begin position="243"/>
        <end position="297"/>
    </location>
</feature>
<dbReference type="CDD" id="cd12203">
    <property type="entry name" value="GT1"/>
    <property type="match status" value="2"/>
</dbReference>
<evidence type="ECO:0000256" key="1">
    <source>
        <dbReference type="ARBA" id="ARBA00004123"/>
    </source>
</evidence>
<dbReference type="GO" id="GO:0006355">
    <property type="term" value="P:regulation of DNA-templated transcription"/>
    <property type="evidence" value="ECO:0007669"/>
    <property type="project" value="UniProtKB-ARBA"/>
</dbReference>
<dbReference type="InterPro" id="IPR044822">
    <property type="entry name" value="Myb_DNA-bind_4"/>
</dbReference>
<feature type="compositionally biased region" description="Low complexity" evidence="7">
    <location>
        <begin position="40"/>
        <end position="52"/>
    </location>
</feature>
<dbReference type="Gene3D" id="1.10.10.60">
    <property type="entry name" value="Homeodomain-like"/>
    <property type="match status" value="2"/>
</dbReference>
<feature type="compositionally biased region" description="Pro residues" evidence="7">
    <location>
        <begin position="243"/>
        <end position="253"/>
    </location>
</feature>
<evidence type="ECO:0000313" key="10">
    <source>
        <dbReference type="Proteomes" id="UP001163823"/>
    </source>
</evidence>
<comment type="caution">
    <text evidence="9">The sequence shown here is derived from an EMBL/GenBank/DDBJ whole genome shotgun (WGS) entry which is preliminary data.</text>
</comment>
<dbReference type="FunFam" id="1.10.10.60:FF:000061">
    <property type="entry name" value="Trihelix transcription factor GT-2"/>
    <property type="match status" value="1"/>
</dbReference>
<evidence type="ECO:0000256" key="6">
    <source>
        <dbReference type="ARBA" id="ARBA00023242"/>
    </source>
</evidence>
<dbReference type="FunFam" id="1.10.10.60:FF:000092">
    <property type="entry name" value="Trihelix transcription factor GT-2"/>
    <property type="match status" value="1"/>
</dbReference>
<reference evidence="9" key="1">
    <citation type="journal article" date="2023" name="Science">
        <title>Elucidation of the pathway for biosynthesis of saponin adjuvants from the soapbark tree.</title>
        <authorList>
            <person name="Reed J."/>
            <person name="Orme A."/>
            <person name="El-Demerdash A."/>
            <person name="Owen C."/>
            <person name="Martin L.B.B."/>
            <person name="Misra R.C."/>
            <person name="Kikuchi S."/>
            <person name="Rejzek M."/>
            <person name="Martin A.C."/>
            <person name="Harkess A."/>
            <person name="Leebens-Mack J."/>
            <person name="Louveau T."/>
            <person name="Stephenson M.J."/>
            <person name="Osbourn A."/>
        </authorList>
    </citation>
    <scope>NUCLEOTIDE SEQUENCE</scope>
    <source>
        <strain evidence="9">S10</strain>
    </source>
</reference>
<feature type="compositionally biased region" description="Pro residues" evidence="7">
    <location>
        <begin position="425"/>
        <end position="443"/>
    </location>
</feature>
<evidence type="ECO:0000259" key="8">
    <source>
        <dbReference type="PROSITE" id="PS50090"/>
    </source>
</evidence>
<dbReference type="GO" id="GO:0003677">
    <property type="term" value="F:DNA binding"/>
    <property type="evidence" value="ECO:0007669"/>
    <property type="project" value="UniProtKB-KW"/>
</dbReference>
<organism evidence="9 10">
    <name type="scientific">Quillaja saponaria</name>
    <name type="common">Soap bark tree</name>
    <dbReference type="NCBI Taxonomy" id="32244"/>
    <lineage>
        <taxon>Eukaryota</taxon>
        <taxon>Viridiplantae</taxon>
        <taxon>Streptophyta</taxon>
        <taxon>Embryophyta</taxon>
        <taxon>Tracheophyta</taxon>
        <taxon>Spermatophyta</taxon>
        <taxon>Magnoliopsida</taxon>
        <taxon>eudicotyledons</taxon>
        <taxon>Gunneridae</taxon>
        <taxon>Pentapetalae</taxon>
        <taxon>rosids</taxon>
        <taxon>fabids</taxon>
        <taxon>Fabales</taxon>
        <taxon>Quillajaceae</taxon>
        <taxon>Quillaja</taxon>
    </lineage>
</organism>
<dbReference type="PANTHER" id="PTHR21654:SF59">
    <property type="entry name" value="TRIHELIX TRANSCRIPTION FACTOR DF1"/>
    <property type="match status" value="1"/>
</dbReference>
<evidence type="ECO:0000313" key="9">
    <source>
        <dbReference type="EMBL" id="KAJ7969823.1"/>
    </source>
</evidence>
<keyword evidence="4" id="KW-0238">DNA-binding</keyword>
<keyword evidence="2" id="KW-0677">Repeat</keyword>
<gene>
    <name evidence="9" type="ORF">O6P43_008103</name>
</gene>
<feature type="domain" description="Myb-like" evidence="8">
    <location>
        <begin position="473"/>
        <end position="531"/>
    </location>
</feature>
<feature type="region of interest" description="Disordered" evidence="7">
    <location>
        <begin position="421"/>
        <end position="448"/>
    </location>
</feature>
<keyword evidence="6" id="KW-0539">Nucleus</keyword>
<dbReference type="EMBL" id="JARAOO010000004">
    <property type="protein sequence ID" value="KAJ7969823.1"/>
    <property type="molecule type" value="Genomic_DNA"/>
</dbReference>
<feature type="compositionally biased region" description="Low complexity" evidence="7">
    <location>
        <begin position="278"/>
        <end position="287"/>
    </location>
</feature>
<accession>A0AAD7PVX5</accession>
<dbReference type="GO" id="GO:0005634">
    <property type="term" value="C:nucleus"/>
    <property type="evidence" value="ECO:0007669"/>
    <property type="project" value="UniProtKB-SubCell"/>
</dbReference>
<dbReference type="Pfam" id="PF13837">
    <property type="entry name" value="Myb_DNA-bind_4"/>
    <property type="match status" value="2"/>
</dbReference>
<feature type="compositionally biased region" description="Low complexity" evidence="7">
    <location>
        <begin position="20"/>
        <end position="32"/>
    </location>
</feature>
<keyword evidence="10" id="KW-1185">Reference proteome</keyword>
<comment type="subcellular location">
    <subcellularLocation>
        <location evidence="1">Nucleus</location>
    </subcellularLocation>
</comment>
<dbReference type="SMART" id="SM00717">
    <property type="entry name" value="SANT"/>
    <property type="match status" value="2"/>
</dbReference>
<protein>
    <submittedName>
        <fullName evidence="9">Trihelix transcription factor GT-2-like</fullName>
    </submittedName>
</protein>
<evidence type="ECO:0000256" key="7">
    <source>
        <dbReference type="SAM" id="MobiDB-lite"/>
    </source>
</evidence>
<name>A0AAD7PVX5_QUISA</name>
<feature type="compositionally biased region" description="Basic and acidic residues" evidence="7">
    <location>
        <begin position="54"/>
        <end position="65"/>
    </location>
</feature>
<feature type="region of interest" description="Disordered" evidence="7">
    <location>
        <begin position="584"/>
        <end position="660"/>
    </location>
</feature>
<dbReference type="Proteomes" id="UP001163823">
    <property type="component" value="Chromosome 4"/>
</dbReference>
<proteinExistence type="predicted"/>
<dbReference type="AlphaFoldDB" id="A0AAD7PVX5"/>
<dbReference type="PROSITE" id="PS50090">
    <property type="entry name" value="MYB_LIKE"/>
    <property type="match status" value="2"/>
</dbReference>